<dbReference type="NCBIfam" id="TIGR01300">
    <property type="entry name" value="CPA3_mnhG_phaG"/>
    <property type="match status" value="1"/>
</dbReference>
<feature type="transmembrane region" description="Helical" evidence="1">
    <location>
        <begin position="6"/>
        <end position="29"/>
    </location>
</feature>
<accession>A0A8J7RKF6</accession>
<keyword evidence="1" id="KW-0472">Membrane</keyword>
<feature type="transmembrane region" description="Helical" evidence="1">
    <location>
        <begin position="41"/>
        <end position="59"/>
    </location>
</feature>
<keyword evidence="3" id="KW-1185">Reference proteome</keyword>
<dbReference type="AlphaFoldDB" id="A0A8J7RKF6"/>
<dbReference type="RefSeq" id="WP_209334881.1">
    <property type="nucleotide sequence ID" value="NZ_JAGIYY010000002.1"/>
</dbReference>
<evidence type="ECO:0000313" key="2">
    <source>
        <dbReference type="EMBL" id="MBP0438876.1"/>
    </source>
</evidence>
<protein>
    <submittedName>
        <fullName evidence="2">Monovalent cation/H(+) antiporter subunit G</fullName>
    </submittedName>
</protein>
<dbReference type="Pfam" id="PF03334">
    <property type="entry name" value="PhaG_MnhG_YufB"/>
    <property type="match status" value="1"/>
</dbReference>
<feature type="transmembrane region" description="Helical" evidence="1">
    <location>
        <begin position="65"/>
        <end position="88"/>
    </location>
</feature>
<comment type="caution">
    <text evidence="2">The sequence shown here is derived from an EMBL/GenBank/DDBJ whole genome shotgun (WGS) entry which is preliminary data.</text>
</comment>
<dbReference type="InterPro" id="IPR005133">
    <property type="entry name" value="PhaG_MnhG_YufB"/>
</dbReference>
<dbReference type="NCBIfam" id="NF009314">
    <property type="entry name" value="PRK12674.1-2"/>
    <property type="match status" value="1"/>
</dbReference>
<keyword evidence="1" id="KW-0812">Transmembrane</keyword>
<evidence type="ECO:0000256" key="1">
    <source>
        <dbReference type="SAM" id="Phobius"/>
    </source>
</evidence>
<keyword evidence="1" id="KW-1133">Transmembrane helix</keyword>
<organism evidence="2 3">
    <name type="scientific">Tianweitania sediminis</name>
    <dbReference type="NCBI Taxonomy" id="1502156"/>
    <lineage>
        <taxon>Bacteria</taxon>
        <taxon>Pseudomonadati</taxon>
        <taxon>Pseudomonadota</taxon>
        <taxon>Alphaproteobacteria</taxon>
        <taxon>Hyphomicrobiales</taxon>
        <taxon>Phyllobacteriaceae</taxon>
        <taxon>Tianweitania</taxon>
    </lineage>
</organism>
<name>A0A8J7RKF6_9HYPH</name>
<dbReference type="PANTHER" id="PTHR34703">
    <property type="entry name" value="ANTIPORTER SUBUNIT MNHG2-RELATED"/>
    <property type="match status" value="1"/>
</dbReference>
<dbReference type="GO" id="GO:0015385">
    <property type="term" value="F:sodium:proton antiporter activity"/>
    <property type="evidence" value="ECO:0007669"/>
    <property type="project" value="TreeGrafter"/>
</dbReference>
<dbReference type="PANTHER" id="PTHR34703:SF1">
    <property type="entry name" value="ANTIPORTER SUBUNIT MNHG2-RELATED"/>
    <property type="match status" value="1"/>
</dbReference>
<evidence type="ECO:0000313" key="3">
    <source>
        <dbReference type="Proteomes" id="UP000666240"/>
    </source>
</evidence>
<proteinExistence type="predicted"/>
<dbReference type="EMBL" id="JAGIYY010000002">
    <property type="protein sequence ID" value="MBP0438876.1"/>
    <property type="molecule type" value="Genomic_DNA"/>
</dbReference>
<gene>
    <name evidence="2" type="ORF">J5Y06_09470</name>
</gene>
<dbReference type="Proteomes" id="UP000666240">
    <property type="component" value="Unassembled WGS sequence"/>
</dbReference>
<reference evidence="2" key="1">
    <citation type="submission" date="2021-03" db="EMBL/GenBank/DDBJ databases">
        <title>Genome sequencing and assembly of Tianweitania sediminis.</title>
        <authorList>
            <person name="Chhetri G."/>
        </authorList>
    </citation>
    <scope>NUCLEOTIDE SEQUENCE</scope>
    <source>
        <strain evidence="2">Z8</strain>
    </source>
</reference>
<sequence>MVATALELLAAVLLVVGSLFTLTAAIGILRLPDVYSRMHAASKAGTVGSCVILIAVALVEMDAALGTRAIAAAVFFLITAPISAHLLARAALQAGYPMWRGANCDERPQLARENDGTRD</sequence>